<name>A0A6A5QJA0_AMPQU</name>
<dbReference type="PANTHER" id="PTHR22834">
    <property type="entry name" value="NUCLEAR FUSION PROTEIN FUS2"/>
    <property type="match status" value="1"/>
</dbReference>
<dbReference type="InterPro" id="IPR000219">
    <property type="entry name" value="DH_dom"/>
</dbReference>
<accession>A0A6A5QJA0</accession>
<dbReference type="Gene3D" id="1.20.1270.60">
    <property type="entry name" value="Arfaptin homology (AH) domain/BAR domain"/>
    <property type="match status" value="1"/>
</dbReference>
<feature type="region of interest" description="Disordered" evidence="2">
    <location>
        <begin position="1469"/>
        <end position="1548"/>
    </location>
</feature>
<gene>
    <name evidence="4" type="ORF">BDU57DRAFT_549970</name>
</gene>
<dbReference type="SUPFAM" id="SSF48065">
    <property type="entry name" value="DBL homology domain (DH-domain)"/>
    <property type="match status" value="1"/>
</dbReference>
<dbReference type="EMBL" id="ML979137">
    <property type="protein sequence ID" value="KAF1914920.1"/>
    <property type="molecule type" value="Genomic_DNA"/>
</dbReference>
<feature type="compositionally biased region" description="Polar residues" evidence="2">
    <location>
        <begin position="730"/>
        <end position="745"/>
    </location>
</feature>
<dbReference type="PROSITE" id="PS50010">
    <property type="entry name" value="DH_2"/>
    <property type="match status" value="1"/>
</dbReference>
<feature type="compositionally biased region" description="Pro residues" evidence="2">
    <location>
        <begin position="846"/>
        <end position="858"/>
    </location>
</feature>
<dbReference type="OrthoDB" id="10256089at2759"/>
<feature type="compositionally biased region" description="Polar residues" evidence="2">
    <location>
        <begin position="417"/>
        <end position="426"/>
    </location>
</feature>
<dbReference type="Gene3D" id="1.20.900.10">
    <property type="entry name" value="Dbl homology (DH) domain"/>
    <property type="match status" value="1"/>
</dbReference>
<evidence type="ECO:0000313" key="5">
    <source>
        <dbReference type="Proteomes" id="UP000800096"/>
    </source>
</evidence>
<dbReference type="SUPFAM" id="SSF103657">
    <property type="entry name" value="BAR/IMD domain-like"/>
    <property type="match status" value="1"/>
</dbReference>
<feature type="compositionally biased region" description="Low complexity" evidence="2">
    <location>
        <begin position="88"/>
        <end position="108"/>
    </location>
</feature>
<feature type="compositionally biased region" description="Low complexity" evidence="2">
    <location>
        <begin position="789"/>
        <end position="798"/>
    </location>
</feature>
<evidence type="ECO:0000313" key="4">
    <source>
        <dbReference type="EMBL" id="KAF1914920.1"/>
    </source>
</evidence>
<proteinExistence type="predicted"/>
<dbReference type="CDD" id="cd07589">
    <property type="entry name" value="BAR_DNMBP"/>
    <property type="match status" value="1"/>
</dbReference>
<evidence type="ECO:0000259" key="3">
    <source>
        <dbReference type="PROSITE" id="PS50010"/>
    </source>
</evidence>
<feature type="region of interest" description="Disordered" evidence="2">
    <location>
        <begin position="725"/>
        <end position="814"/>
    </location>
</feature>
<protein>
    <recommendedName>
        <fullName evidence="3">DH domain-containing protein</fullName>
    </recommendedName>
</protein>
<feature type="compositionally biased region" description="Polar residues" evidence="2">
    <location>
        <begin position="219"/>
        <end position="228"/>
    </location>
</feature>
<sequence length="1746" mass="192020">MAESDQVHDYAYPAVASWLHATSLAQLDGPSDARNADDPPDASPDDFYKSAFTTAQHDPAPPPADMAATRQRQPVANGAARPPPRPAPRCVSGPAPSTAPSHASPSVSNKVKALAERFEQSPGVAEPAVRSRSKGPGRVGGYNPARHSNASASSTASAARPSKDAQYAAYTFNNPKPRERPQPAPATPRNAPNTRRTTGSRTSLDHHASPSRNKHVASPTRNRASSGRQPFFGEVVSGQDVASPGFGIPTYHGPEEEIPGVGTILKSAAGRARLPATTLKSPRHERSRSVATSTPAQRDTERASVRPSPASKIPVRRRRLSATSDTTNSSTRSVRYTPTRASNHSNRASPTRLHRKPLGAGPTAHLHGADQSILPSLAYRGYRERGKSPAGPRGGPAIASDPPLSPRLRNSRERQFLQPSPGQSMRASGACGDHGYFPNEPLDPSADSSTGSQESALQSSHEKDDPYAHPHRTHHHSEQPAHKEHQNSSSGHQQRLSLQTGRLSLPPPQQPLSATTDFEESPILGIPGSFLLTPPTAHEEQHPQPLQPTVVYSSSREQASTSPDIEQSELGVRESIPIMLRDEQSPQPRHSDSENMGESLQALTYGYPMDRSYGMDGMQPASHYDRDDSPIDPFGNRDSLQPEDSASSAPYRAAAPIAFNTETYSVVNSVLNMYHQSPVISPELASISRQRVQQVSPVIAQHKDWGSKEATETYLARLLSDANGAGEQVSRAQRMTSPSRPSVTVPQDEEEAPVLEGSGTAIIYPPQSRRYSRGSRGSTTTTIQDDASRSGSSSGLPSQNHIVHSATSDNTSTNGIELPQLAWTNGGLGLSYLEDLPPSPSSQQAPPRPAYSPPPPPMSLSSNQHTAPLDATQPPFSHQYPGPAAINEHIDLHPARAPTPGGSPNELGLEARYGSPAMDDVDQATAPHASVDNGQPDPAKQALIKRYRILEELLTTEHQFCIDMMIAHNIFEATAQSVMTEKEKKVLFSNCKELEKFSLSLFRAFKKAAKPIVNYDIPPPTGPWNRDSTDSKPSNSDAPLNIRRPSEDSQNQFENCTLENDHFTAVGQVFLENKEKMERLYTTYFLNQENAAAYIKKHQSNTELVGWVAACFEQVEKMTQAWDLNSLLLKPCQRLLKYPLLIEGLIKSSDPDHPDLLHLSQAHDELKLINNRINDAKKRADTFRAATSEGKKEKTKGKGIGKTFVKAFIPKVDKNKAYDEADKTFKDQDYKSREQKFGGHFFQLQIVIRDFEQYLDAITEHYAQLNIVFIGFVSVCEVAPSVHPELESTWRKWAMAHFELQNKALEDHKTAVRTRVLKPVADLWEMWVAYQKTIEQRKKYLLYYVKHKQAVDRGEKVDPDLEESAKKFTTINDTLKHELPLLYERTKGLMRTLMTLFMCLQKDWYKTCSKKILPLLESEPQHTTSLRYDLESYVERFHSDYKPLQDLANKLGIVNRNLLIDISNMVSPVPTMSSDGGGSSRNSSSRRTESIGSEASIMDSRKRHSGGYSGAHRVRMYENPPRSLPAGPAYPSLYPNGAGRPGPGPTSLREARALSPVSDDSEATVIHHRERRNTVSSRNHNFLGLDGAVDFDDHMSFGSNNFDFPPQLGPSFLATTSQSMAHSMSAPMTQSQTISLPSSHRGSGVFNSALPMSDAPARGSVEELPATPCESDEPEVLFLAASLFEFNIAHDRREGGIPYLVYVPGEIFDVIGMKGELWLARNQDDTTKTVGWIWEKHFARILPEDA</sequence>
<feature type="compositionally biased region" description="Low complexity" evidence="2">
    <location>
        <begin position="187"/>
        <end position="197"/>
    </location>
</feature>
<feature type="region of interest" description="Disordered" evidence="2">
    <location>
        <begin position="272"/>
        <end position="572"/>
    </location>
</feature>
<feature type="compositionally biased region" description="Polar residues" evidence="2">
    <location>
        <begin position="321"/>
        <end position="349"/>
    </location>
</feature>
<feature type="compositionally biased region" description="Polar residues" evidence="2">
    <location>
        <begin position="487"/>
        <end position="502"/>
    </location>
</feature>
<dbReference type="CDD" id="cd00160">
    <property type="entry name" value="RhoGEF"/>
    <property type="match status" value="1"/>
</dbReference>
<feature type="region of interest" description="Disordered" evidence="2">
    <location>
        <begin position="28"/>
        <end position="258"/>
    </location>
</feature>
<dbReference type="FunFam" id="1.20.900.10:FF:000053">
    <property type="entry name" value="Rho guanyl nucleotide exchange factor, putative"/>
    <property type="match status" value="1"/>
</dbReference>
<dbReference type="InterPro" id="IPR035899">
    <property type="entry name" value="DBL_dom_sf"/>
</dbReference>
<reference evidence="4" key="1">
    <citation type="journal article" date="2020" name="Stud. Mycol.">
        <title>101 Dothideomycetes genomes: a test case for predicting lifestyles and emergence of pathogens.</title>
        <authorList>
            <person name="Haridas S."/>
            <person name="Albert R."/>
            <person name="Binder M."/>
            <person name="Bloem J."/>
            <person name="Labutti K."/>
            <person name="Salamov A."/>
            <person name="Andreopoulos B."/>
            <person name="Baker S."/>
            <person name="Barry K."/>
            <person name="Bills G."/>
            <person name="Bluhm B."/>
            <person name="Cannon C."/>
            <person name="Castanera R."/>
            <person name="Culley D."/>
            <person name="Daum C."/>
            <person name="Ezra D."/>
            <person name="Gonzalez J."/>
            <person name="Henrissat B."/>
            <person name="Kuo A."/>
            <person name="Liang C."/>
            <person name="Lipzen A."/>
            <person name="Lutzoni F."/>
            <person name="Magnuson J."/>
            <person name="Mondo S."/>
            <person name="Nolan M."/>
            <person name="Ohm R."/>
            <person name="Pangilinan J."/>
            <person name="Park H.-J."/>
            <person name="Ramirez L."/>
            <person name="Alfaro M."/>
            <person name="Sun H."/>
            <person name="Tritt A."/>
            <person name="Yoshinaga Y."/>
            <person name="Zwiers L.-H."/>
            <person name="Turgeon B."/>
            <person name="Goodwin S."/>
            <person name="Spatafora J."/>
            <person name="Crous P."/>
            <person name="Grigoriev I."/>
        </authorList>
    </citation>
    <scope>NUCLEOTIDE SEQUENCE</scope>
    <source>
        <strain evidence="4">HMLAC05119</strain>
    </source>
</reference>
<keyword evidence="5" id="KW-1185">Reference proteome</keyword>
<dbReference type="GO" id="GO:0005085">
    <property type="term" value="F:guanyl-nucleotide exchange factor activity"/>
    <property type="evidence" value="ECO:0007669"/>
    <property type="project" value="InterPro"/>
</dbReference>
<dbReference type="InterPro" id="IPR051492">
    <property type="entry name" value="Dynamin-Rho_GEF"/>
</dbReference>
<feature type="compositionally biased region" description="Polar residues" evidence="2">
    <location>
        <begin position="550"/>
        <end position="565"/>
    </location>
</feature>
<feature type="region of interest" description="Disordered" evidence="2">
    <location>
        <begin position="611"/>
        <end position="649"/>
    </location>
</feature>
<dbReference type="GO" id="GO:0032955">
    <property type="term" value="P:regulation of division septum assembly"/>
    <property type="evidence" value="ECO:0007669"/>
    <property type="project" value="TreeGrafter"/>
</dbReference>
<feature type="compositionally biased region" description="Basic and acidic residues" evidence="2">
    <location>
        <begin position="476"/>
        <end position="486"/>
    </location>
</feature>
<feature type="region of interest" description="Disordered" evidence="2">
    <location>
        <begin position="893"/>
        <end position="912"/>
    </location>
</feature>
<evidence type="ECO:0000256" key="1">
    <source>
        <dbReference type="SAM" id="Coils"/>
    </source>
</evidence>
<feature type="compositionally biased region" description="Low complexity" evidence="2">
    <location>
        <begin position="145"/>
        <end position="160"/>
    </location>
</feature>
<dbReference type="Pfam" id="PF00621">
    <property type="entry name" value="RhoGEF"/>
    <property type="match status" value="1"/>
</dbReference>
<feature type="coiled-coil region" evidence="1">
    <location>
        <begin position="1159"/>
        <end position="1186"/>
    </location>
</feature>
<dbReference type="PANTHER" id="PTHR22834:SF20">
    <property type="entry name" value="SH3 DOMAIN-CONTAINING PROTEIN"/>
    <property type="match status" value="1"/>
</dbReference>
<organism evidence="4 5">
    <name type="scientific">Ampelomyces quisqualis</name>
    <name type="common">Powdery mildew agent</name>
    <dbReference type="NCBI Taxonomy" id="50730"/>
    <lineage>
        <taxon>Eukaryota</taxon>
        <taxon>Fungi</taxon>
        <taxon>Dikarya</taxon>
        <taxon>Ascomycota</taxon>
        <taxon>Pezizomycotina</taxon>
        <taxon>Dothideomycetes</taxon>
        <taxon>Pleosporomycetidae</taxon>
        <taxon>Pleosporales</taxon>
        <taxon>Pleosporineae</taxon>
        <taxon>Phaeosphaeriaceae</taxon>
        <taxon>Ampelomyces</taxon>
    </lineage>
</organism>
<dbReference type="GO" id="GO:0031991">
    <property type="term" value="P:regulation of actomyosin contractile ring contraction"/>
    <property type="evidence" value="ECO:0007669"/>
    <property type="project" value="TreeGrafter"/>
</dbReference>
<dbReference type="GO" id="GO:0005737">
    <property type="term" value="C:cytoplasm"/>
    <property type="evidence" value="ECO:0007669"/>
    <property type="project" value="TreeGrafter"/>
</dbReference>
<keyword evidence="1" id="KW-0175">Coiled coil</keyword>
<feature type="region of interest" description="Disordered" evidence="2">
    <location>
        <begin position="1016"/>
        <end position="1051"/>
    </location>
</feature>
<feature type="compositionally biased region" description="Polar residues" evidence="2">
    <location>
        <begin position="446"/>
        <end position="459"/>
    </location>
</feature>
<feature type="domain" description="DH" evidence="3">
    <location>
        <begin position="945"/>
        <end position="1176"/>
    </location>
</feature>
<evidence type="ECO:0000256" key="2">
    <source>
        <dbReference type="SAM" id="MobiDB-lite"/>
    </source>
</evidence>
<dbReference type="SMART" id="SM00325">
    <property type="entry name" value="RhoGEF"/>
    <property type="match status" value="1"/>
</dbReference>
<feature type="compositionally biased region" description="Polar residues" evidence="2">
    <location>
        <begin position="799"/>
        <end position="814"/>
    </location>
</feature>
<feature type="region of interest" description="Disordered" evidence="2">
    <location>
        <begin position="918"/>
        <end position="937"/>
    </location>
</feature>
<dbReference type="InterPro" id="IPR027267">
    <property type="entry name" value="AH/BAR_dom_sf"/>
</dbReference>
<dbReference type="Proteomes" id="UP000800096">
    <property type="component" value="Unassembled WGS sequence"/>
</dbReference>
<feature type="region of interest" description="Disordered" evidence="2">
    <location>
        <begin position="832"/>
        <end position="884"/>
    </location>
</feature>